<accession>A0A0F7JN65</accession>
<dbReference type="PROSITE" id="PS51201">
    <property type="entry name" value="RCK_N"/>
    <property type="match status" value="1"/>
</dbReference>
<sequence>MKSKQCLVIGLGRFGTAVATTLYEMGHEVVAIDQHEENVERVMNLVTHAAIVDASDERALRALGVGDFDVVVVAIGTDVQANILATMNAKSLGAPYVVSKAIDEMARRVLERIGADLVIRPEHDMGVRLARQIATPNIVDTLDLGGDYAIVEIEANERLKGTLRDLNLTGRFNVQIIAISRAGKIEVTPRAEDELRPHDKLVVIGTSHNIDDLRRYLGE</sequence>
<dbReference type="InterPro" id="IPR050721">
    <property type="entry name" value="Trk_Ktr_HKT_K-transport"/>
</dbReference>
<dbReference type="InterPro" id="IPR036721">
    <property type="entry name" value="RCK_C_sf"/>
</dbReference>
<dbReference type="GO" id="GO:0006813">
    <property type="term" value="P:potassium ion transport"/>
    <property type="evidence" value="ECO:0007669"/>
    <property type="project" value="InterPro"/>
</dbReference>
<reference evidence="4" key="2">
    <citation type="submission" date="2023-07" db="EMBL/GenBank/DDBJ databases">
        <title>Sorghum-associated microbial communities from plants grown in Nebraska, USA.</title>
        <authorList>
            <person name="Schachtman D."/>
        </authorList>
    </citation>
    <scope>NUCLEOTIDE SEQUENCE</scope>
    <source>
        <strain evidence="4">BE330</strain>
    </source>
</reference>
<dbReference type="Gene3D" id="3.40.50.720">
    <property type="entry name" value="NAD(P)-binding Rossmann-like Domain"/>
    <property type="match status" value="1"/>
</dbReference>
<evidence type="ECO:0000313" key="3">
    <source>
        <dbReference type="EMBL" id="AKH16759.1"/>
    </source>
</evidence>
<protein>
    <submittedName>
        <fullName evidence="3">Potassium uptake system protein</fullName>
    </submittedName>
    <submittedName>
        <fullName evidence="4">Trk system potassium uptake protein TrkA</fullName>
    </submittedName>
</protein>
<dbReference type="EMBL" id="CP011389">
    <property type="protein sequence ID" value="AKH16759.1"/>
    <property type="molecule type" value="Genomic_DNA"/>
</dbReference>
<dbReference type="InterPro" id="IPR003148">
    <property type="entry name" value="RCK_N"/>
</dbReference>
<dbReference type="EMBL" id="JAVDQK010000011">
    <property type="protein sequence ID" value="MDR6220100.1"/>
    <property type="molecule type" value="Genomic_DNA"/>
</dbReference>
<dbReference type="InterPro" id="IPR006037">
    <property type="entry name" value="RCK_C"/>
</dbReference>
<evidence type="ECO:0000313" key="4">
    <source>
        <dbReference type="EMBL" id="MDR6220100.1"/>
    </source>
</evidence>
<dbReference type="Gene3D" id="3.30.70.1450">
    <property type="entry name" value="Regulator of K+ conductance, C-terminal domain"/>
    <property type="match status" value="1"/>
</dbReference>
<proteinExistence type="predicted"/>
<dbReference type="Proteomes" id="UP000034024">
    <property type="component" value="Chromosome"/>
</dbReference>
<dbReference type="SUPFAM" id="SSF116726">
    <property type="entry name" value="TrkA C-terminal domain-like"/>
    <property type="match status" value="1"/>
</dbReference>
<dbReference type="PROSITE" id="PS51202">
    <property type="entry name" value="RCK_C"/>
    <property type="match status" value="1"/>
</dbReference>
<dbReference type="AlphaFoldDB" id="A0A0F7JN65"/>
<dbReference type="SUPFAM" id="SSF51735">
    <property type="entry name" value="NAD(P)-binding Rossmann-fold domains"/>
    <property type="match status" value="1"/>
</dbReference>
<name>A0A0F7JN65_9DEIO</name>
<gene>
    <name evidence="4" type="ORF">J2Y00_003711</name>
    <name evidence="3" type="ORF">SY84_06485</name>
</gene>
<evidence type="ECO:0000313" key="5">
    <source>
        <dbReference type="Proteomes" id="UP000034024"/>
    </source>
</evidence>
<dbReference type="InterPro" id="IPR036291">
    <property type="entry name" value="NAD(P)-bd_dom_sf"/>
</dbReference>
<feature type="domain" description="RCK N-terminal" evidence="1">
    <location>
        <begin position="3"/>
        <end position="119"/>
    </location>
</feature>
<dbReference type="PATRIC" id="fig|1309411.5.peg.1322"/>
<evidence type="ECO:0000259" key="1">
    <source>
        <dbReference type="PROSITE" id="PS51201"/>
    </source>
</evidence>
<feature type="domain" description="RCK C-terminal" evidence="2">
    <location>
        <begin position="137"/>
        <end position="219"/>
    </location>
</feature>
<evidence type="ECO:0000259" key="2">
    <source>
        <dbReference type="PROSITE" id="PS51202"/>
    </source>
</evidence>
<keyword evidence="5" id="KW-1185">Reference proteome</keyword>
<dbReference type="Proteomes" id="UP001185331">
    <property type="component" value="Unassembled WGS sequence"/>
</dbReference>
<dbReference type="PANTHER" id="PTHR43833:SF7">
    <property type="entry name" value="KTR SYSTEM POTASSIUM UPTAKE PROTEIN C"/>
    <property type="match status" value="1"/>
</dbReference>
<dbReference type="GO" id="GO:0008324">
    <property type="term" value="F:monoatomic cation transmembrane transporter activity"/>
    <property type="evidence" value="ECO:0007669"/>
    <property type="project" value="InterPro"/>
</dbReference>
<dbReference type="Pfam" id="PF02080">
    <property type="entry name" value="TrkA_C"/>
    <property type="match status" value="1"/>
</dbReference>
<reference evidence="3 5" key="1">
    <citation type="submission" date="2015-01" db="EMBL/GenBank/DDBJ databases">
        <title>Deinococcus soli/N5/whole genome sequencing.</title>
        <authorList>
            <person name="Kim M.K."/>
            <person name="Srinivasan S."/>
            <person name="Lee J.-J."/>
        </authorList>
    </citation>
    <scope>NUCLEOTIDE SEQUENCE [LARGE SCALE GENOMIC DNA]</scope>
    <source>
        <strain evidence="3 5">N5</strain>
    </source>
</reference>
<dbReference type="KEGG" id="dch:SY84_06485"/>
<dbReference type="RefSeq" id="WP_046843331.1">
    <property type="nucleotide sequence ID" value="NZ_BMHJ01000026.1"/>
</dbReference>
<organism evidence="3 5">
    <name type="scientific">Deinococcus soli</name>
    <name type="common">ex Cha et al. 2016</name>
    <dbReference type="NCBI Taxonomy" id="1309411"/>
    <lineage>
        <taxon>Bacteria</taxon>
        <taxon>Thermotogati</taxon>
        <taxon>Deinococcota</taxon>
        <taxon>Deinococci</taxon>
        <taxon>Deinococcales</taxon>
        <taxon>Deinococcaceae</taxon>
        <taxon>Deinococcus</taxon>
    </lineage>
</organism>
<dbReference type="PANTHER" id="PTHR43833">
    <property type="entry name" value="POTASSIUM CHANNEL PROTEIN 2-RELATED-RELATED"/>
    <property type="match status" value="1"/>
</dbReference>
<dbReference type="Pfam" id="PF02254">
    <property type="entry name" value="TrkA_N"/>
    <property type="match status" value="1"/>
</dbReference>
<dbReference type="OrthoDB" id="9776294at2"/>